<keyword evidence="4" id="KW-0333">Golgi apparatus</keyword>
<dbReference type="GO" id="GO:0000301">
    <property type="term" value="P:retrograde transport, vesicle recycling within Golgi"/>
    <property type="evidence" value="ECO:0007669"/>
    <property type="project" value="TreeGrafter"/>
</dbReference>
<evidence type="ECO:0000313" key="9">
    <source>
        <dbReference type="EMBL" id="ETO03839.1"/>
    </source>
</evidence>
<keyword evidence="5 7" id="KW-0175">Coiled coil</keyword>
<evidence type="ECO:0000256" key="4">
    <source>
        <dbReference type="ARBA" id="ARBA00023034"/>
    </source>
</evidence>
<dbReference type="GO" id="GO:0031985">
    <property type="term" value="C:Golgi cisterna"/>
    <property type="evidence" value="ECO:0007669"/>
    <property type="project" value="TreeGrafter"/>
</dbReference>
<comment type="subcellular location">
    <subcellularLocation>
        <location evidence="1">Golgi apparatus membrane</location>
        <topology evidence="1">Single-pass membrane protein</topology>
    </subcellularLocation>
</comment>
<feature type="non-terminal residue" evidence="9">
    <location>
        <position position="1"/>
    </location>
</feature>
<feature type="transmembrane region" description="Helical" evidence="8">
    <location>
        <begin position="145"/>
        <end position="166"/>
    </location>
</feature>
<name>X6LQD5_RETFI</name>
<gene>
    <name evidence="9" type="ORF">RFI_33563</name>
</gene>
<dbReference type="EMBL" id="ASPP01031688">
    <property type="protein sequence ID" value="ETO03839.1"/>
    <property type="molecule type" value="Genomic_DNA"/>
</dbReference>
<dbReference type="PANTHER" id="PTHR13815">
    <property type="entry name" value="GOLGIN-84"/>
    <property type="match status" value="1"/>
</dbReference>
<dbReference type="GO" id="GO:0000139">
    <property type="term" value="C:Golgi membrane"/>
    <property type="evidence" value="ECO:0007669"/>
    <property type="project" value="UniProtKB-SubCell"/>
</dbReference>
<evidence type="ECO:0000256" key="7">
    <source>
        <dbReference type="SAM" id="Coils"/>
    </source>
</evidence>
<keyword evidence="2 8" id="KW-0812">Transmembrane</keyword>
<evidence type="ECO:0000256" key="2">
    <source>
        <dbReference type="ARBA" id="ARBA00022692"/>
    </source>
</evidence>
<protein>
    <recommendedName>
        <fullName evidence="11">Golgin-84</fullName>
    </recommendedName>
</protein>
<evidence type="ECO:0000313" key="10">
    <source>
        <dbReference type="Proteomes" id="UP000023152"/>
    </source>
</evidence>
<proteinExistence type="predicted"/>
<keyword evidence="3 8" id="KW-1133">Transmembrane helix</keyword>
<dbReference type="Proteomes" id="UP000023152">
    <property type="component" value="Unassembled WGS sequence"/>
</dbReference>
<accession>X6LQD5</accession>
<dbReference type="InterPro" id="IPR019177">
    <property type="entry name" value="Golgin_subfamily_A_member_5"/>
</dbReference>
<evidence type="ECO:0000256" key="8">
    <source>
        <dbReference type="SAM" id="Phobius"/>
    </source>
</evidence>
<evidence type="ECO:0000256" key="1">
    <source>
        <dbReference type="ARBA" id="ARBA00004194"/>
    </source>
</evidence>
<dbReference type="PANTHER" id="PTHR13815:SF7">
    <property type="entry name" value="GOLGIN SUBFAMILY A MEMBER 5"/>
    <property type="match status" value="1"/>
</dbReference>
<evidence type="ECO:0008006" key="11">
    <source>
        <dbReference type="Google" id="ProtNLM"/>
    </source>
</evidence>
<evidence type="ECO:0000256" key="5">
    <source>
        <dbReference type="ARBA" id="ARBA00023054"/>
    </source>
</evidence>
<keyword evidence="6 8" id="KW-0472">Membrane</keyword>
<comment type="caution">
    <text evidence="9">The sequence shown here is derived from an EMBL/GenBank/DDBJ whole genome shotgun (WGS) entry which is preliminary data.</text>
</comment>
<evidence type="ECO:0000256" key="3">
    <source>
        <dbReference type="ARBA" id="ARBA00022989"/>
    </source>
</evidence>
<dbReference type="GO" id="GO:0007030">
    <property type="term" value="P:Golgi organization"/>
    <property type="evidence" value="ECO:0007669"/>
    <property type="project" value="InterPro"/>
</dbReference>
<sequence length="189" mass="21564">QQELETQVKHLTTQVLEKQTQLDEVLSSKNEMRISLNNAMSRIEELNQQLQYSKNSYYTDIESHGSGSHAPMSSSANVSSGTGITTITSSRVPFFKGSFLTSKHSSFSKSSSLMLRSDGHWWAFILQCLDQIGVKFYLLLRTSQWVRIIIIAYLIIIHLWIFILIFSHHNILELQEHKHIGPQQSNSIG</sequence>
<organism evidence="9 10">
    <name type="scientific">Reticulomyxa filosa</name>
    <dbReference type="NCBI Taxonomy" id="46433"/>
    <lineage>
        <taxon>Eukaryota</taxon>
        <taxon>Sar</taxon>
        <taxon>Rhizaria</taxon>
        <taxon>Retaria</taxon>
        <taxon>Foraminifera</taxon>
        <taxon>Monothalamids</taxon>
        <taxon>Reticulomyxidae</taxon>
        <taxon>Reticulomyxa</taxon>
    </lineage>
</organism>
<evidence type="ECO:0000256" key="6">
    <source>
        <dbReference type="ARBA" id="ARBA00023136"/>
    </source>
</evidence>
<keyword evidence="10" id="KW-1185">Reference proteome</keyword>
<feature type="coiled-coil region" evidence="7">
    <location>
        <begin position="29"/>
        <end position="56"/>
    </location>
</feature>
<reference evidence="9 10" key="1">
    <citation type="journal article" date="2013" name="Curr. Biol.">
        <title>The Genome of the Foraminiferan Reticulomyxa filosa.</title>
        <authorList>
            <person name="Glockner G."/>
            <person name="Hulsmann N."/>
            <person name="Schleicher M."/>
            <person name="Noegel A.A."/>
            <person name="Eichinger L."/>
            <person name="Gallinger C."/>
            <person name="Pawlowski J."/>
            <person name="Sierra R."/>
            <person name="Euteneuer U."/>
            <person name="Pillet L."/>
            <person name="Moustafa A."/>
            <person name="Platzer M."/>
            <person name="Groth M."/>
            <person name="Szafranski K."/>
            <person name="Schliwa M."/>
        </authorList>
    </citation>
    <scope>NUCLEOTIDE SEQUENCE [LARGE SCALE GENOMIC DNA]</scope>
</reference>
<dbReference type="AlphaFoldDB" id="X6LQD5"/>